<sequence>MQYLVLFAIIGTATCQFSGRSIDTSKTQGKFVWDLQKAPLTVPEMAVLLSQRDAGYPKHNDIPQTSFSCAAKVGPGFYADPEAQCQVFHRCDQNGDRTSYLCVNSTIFNQITLICDSWFNVDCDKSVDYENYANSRLYTNLPLFDTPPADYVAPSQLVLLQNQALTQQQSAAKPRGRRSF</sequence>
<protein>
    <recommendedName>
        <fullName evidence="2">Chitin-binding type-2 domain-containing protein</fullName>
    </recommendedName>
</protein>
<evidence type="ECO:0000259" key="2">
    <source>
        <dbReference type="PROSITE" id="PS50940"/>
    </source>
</evidence>
<dbReference type="OrthoDB" id="10052888at2759"/>
<evidence type="ECO:0000256" key="1">
    <source>
        <dbReference type="SAM" id="SignalP"/>
    </source>
</evidence>
<dbReference type="PROSITE" id="PS50940">
    <property type="entry name" value="CHIT_BIND_II"/>
    <property type="match status" value="1"/>
</dbReference>
<feature type="signal peptide" evidence="1">
    <location>
        <begin position="1"/>
        <end position="15"/>
    </location>
</feature>
<reference evidence="4" key="1">
    <citation type="submission" date="2017-01" db="EMBL/GenBank/DDBJ databases">
        <title>Comparative genomics of anhydrobiosis in the tardigrade Hypsibius dujardini.</title>
        <authorList>
            <person name="Yoshida Y."/>
            <person name="Koutsovoulos G."/>
            <person name="Laetsch D."/>
            <person name="Stevens L."/>
            <person name="Kumar S."/>
            <person name="Horikawa D."/>
            <person name="Ishino K."/>
            <person name="Komine S."/>
            <person name="Tomita M."/>
            <person name="Blaxter M."/>
            <person name="Arakawa K."/>
        </authorList>
    </citation>
    <scope>NUCLEOTIDE SEQUENCE [LARGE SCALE GENOMIC DNA]</scope>
    <source>
        <strain evidence="4">Z151</strain>
    </source>
</reference>
<dbReference type="Proteomes" id="UP000192578">
    <property type="component" value="Unassembled WGS sequence"/>
</dbReference>
<dbReference type="Pfam" id="PF01607">
    <property type="entry name" value="CBM_14"/>
    <property type="match status" value="1"/>
</dbReference>
<keyword evidence="4" id="KW-1185">Reference proteome</keyword>
<dbReference type="PANTHER" id="PTHR22933">
    <property type="entry name" value="FI18007P1-RELATED"/>
    <property type="match status" value="1"/>
</dbReference>
<proteinExistence type="predicted"/>
<dbReference type="Gene3D" id="2.170.140.10">
    <property type="entry name" value="Chitin binding domain"/>
    <property type="match status" value="1"/>
</dbReference>
<dbReference type="InterPro" id="IPR052976">
    <property type="entry name" value="Scoloptoxin-like"/>
</dbReference>
<dbReference type="GO" id="GO:0005576">
    <property type="term" value="C:extracellular region"/>
    <property type="evidence" value="ECO:0007669"/>
    <property type="project" value="InterPro"/>
</dbReference>
<feature type="domain" description="Chitin-binding type-2" evidence="2">
    <location>
        <begin position="66"/>
        <end position="125"/>
    </location>
</feature>
<accession>A0A1W0XE78</accession>
<keyword evidence="1" id="KW-0732">Signal</keyword>
<dbReference type="PANTHER" id="PTHR22933:SF43">
    <property type="entry name" value="LP10131P"/>
    <property type="match status" value="1"/>
</dbReference>
<organism evidence="3 4">
    <name type="scientific">Hypsibius exemplaris</name>
    <name type="common">Freshwater tardigrade</name>
    <dbReference type="NCBI Taxonomy" id="2072580"/>
    <lineage>
        <taxon>Eukaryota</taxon>
        <taxon>Metazoa</taxon>
        <taxon>Ecdysozoa</taxon>
        <taxon>Tardigrada</taxon>
        <taxon>Eutardigrada</taxon>
        <taxon>Parachela</taxon>
        <taxon>Hypsibioidea</taxon>
        <taxon>Hypsibiidae</taxon>
        <taxon>Hypsibius</taxon>
    </lineage>
</organism>
<gene>
    <name evidence="3" type="ORF">BV898_00604</name>
</gene>
<dbReference type="SMART" id="SM00494">
    <property type="entry name" value="ChtBD2"/>
    <property type="match status" value="1"/>
</dbReference>
<name>A0A1W0XE78_HYPEX</name>
<feature type="chain" id="PRO_5012732190" description="Chitin-binding type-2 domain-containing protein" evidence="1">
    <location>
        <begin position="16"/>
        <end position="180"/>
    </location>
</feature>
<dbReference type="SUPFAM" id="SSF57625">
    <property type="entry name" value="Invertebrate chitin-binding proteins"/>
    <property type="match status" value="1"/>
</dbReference>
<comment type="caution">
    <text evidence="3">The sequence shown here is derived from an EMBL/GenBank/DDBJ whole genome shotgun (WGS) entry which is preliminary data.</text>
</comment>
<evidence type="ECO:0000313" key="4">
    <source>
        <dbReference type="Proteomes" id="UP000192578"/>
    </source>
</evidence>
<evidence type="ECO:0000313" key="3">
    <source>
        <dbReference type="EMBL" id="OQV25672.1"/>
    </source>
</evidence>
<dbReference type="InterPro" id="IPR002557">
    <property type="entry name" value="Chitin-bd_dom"/>
</dbReference>
<dbReference type="GO" id="GO:0008061">
    <property type="term" value="F:chitin binding"/>
    <property type="evidence" value="ECO:0007669"/>
    <property type="project" value="InterPro"/>
</dbReference>
<dbReference type="AlphaFoldDB" id="A0A1W0XE78"/>
<dbReference type="EMBL" id="MTYJ01000002">
    <property type="protein sequence ID" value="OQV25672.1"/>
    <property type="molecule type" value="Genomic_DNA"/>
</dbReference>
<dbReference type="InterPro" id="IPR036508">
    <property type="entry name" value="Chitin-bd_dom_sf"/>
</dbReference>